<dbReference type="Pfam" id="PF00111">
    <property type="entry name" value="Fer2"/>
    <property type="match status" value="2"/>
</dbReference>
<keyword evidence="11" id="KW-0934">Plastid</keyword>
<feature type="domain" description="2Fe-2S ferredoxin-type" evidence="12">
    <location>
        <begin position="50"/>
        <end position="141"/>
    </location>
</feature>
<keyword evidence="7 11" id="KW-0479">Metal-binding</keyword>
<evidence type="ECO:0000313" key="13">
    <source>
        <dbReference type="EMBL" id="WVY94873.1"/>
    </source>
</evidence>
<evidence type="ECO:0000256" key="10">
    <source>
        <dbReference type="ARBA" id="ARBA00023014"/>
    </source>
</evidence>
<dbReference type="InterPro" id="IPR001041">
    <property type="entry name" value="2Fe-2S_ferredoxin-type"/>
</dbReference>
<evidence type="ECO:0000256" key="4">
    <source>
        <dbReference type="ARBA" id="ARBA00022448"/>
    </source>
</evidence>
<keyword evidence="8 11" id="KW-0249">Electron transport</keyword>
<evidence type="ECO:0000256" key="3">
    <source>
        <dbReference type="ARBA" id="ARBA00007874"/>
    </source>
</evidence>
<comment type="subcellular location">
    <subcellularLocation>
        <location evidence="2 11">Plastid</location>
        <location evidence="2 11">Chloroplast</location>
    </subcellularLocation>
</comment>
<dbReference type="GO" id="GO:0046872">
    <property type="term" value="F:metal ion binding"/>
    <property type="evidence" value="ECO:0007669"/>
    <property type="project" value="UniProtKB-KW"/>
</dbReference>
<dbReference type="InterPro" id="IPR010241">
    <property type="entry name" value="Fd_pln"/>
</dbReference>
<evidence type="ECO:0000256" key="9">
    <source>
        <dbReference type="ARBA" id="ARBA00023004"/>
    </source>
</evidence>
<gene>
    <name evidence="13" type="ORF">V8G54_033961</name>
</gene>
<keyword evidence="6 11" id="KW-0001">2Fe-2S</keyword>
<dbReference type="GO" id="GO:0009570">
    <property type="term" value="C:chloroplast stroma"/>
    <property type="evidence" value="ECO:0007669"/>
    <property type="project" value="TreeGrafter"/>
</dbReference>
<evidence type="ECO:0000256" key="8">
    <source>
        <dbReference type="ARBA" id="ARBA00022982"/>
    </source>
</evidence>
<evidence type="ECO:0000256" key="1">
    <source>
        <dbReference type="ARBA" id="ARBA00003532"/>
    </source>
</evidence>
<evidence type="ECO:0000259" key="12">
    <source>
        <dbReference type="PROSITE" id="PS51085"/>
    </source>
</evidence>
<keyword evidence="5 11" id="KW-0150">Chloroplast</keyword>
<dbReference type="GO" id="GO:0051537">
    <property type="term" value="F:2 iron, 2 sulfur cluster binding"/>
    <property type="evidence" value="ECO:0007669"/>
    <property type="project" value="UniProtKB-KW"/>
</dbReference>
<evidence type="ECO:0000256" key="2">
    <source>
        <dbReference type="ARBA" id="ARBA00004229"/>
    </source>
</evidence>
<proteinExistence type="inferred from homology"/>
<keyword evidence="10 11" id="KW-0411">Iron-sulfur</keyword>
<comment type="similarity">
    <text evidence="3 11">Belongs to the 2Fe2S plant-type ferredoxin family.</text>
</comment>
<comment type="cofactor">
    <cofactor evidence="11">
        <name>[2Fe-2S] cluster</name>
        <dbReference type="ChEBI" id="CHEBI:190135"/>
    </cofactor>
    <text evidence="11">Binds 1 [2Fe-2S] cluster.</text>
</comment>
<sequence length="295" mass="31742">MAALCGPALNSSFLRKQAVKFSSMKAFENANAVFGVKEGGGGRVTAMATYKVKLITPVGEKQITCSDNEYILDAAEEQGLDLPYSCRAGACSSCAGKIVSGKVDQTDNSFLDDDQVDAGFVLTCIAYPTSDVVRILILQQEEEEEEDNDASSIEEWRRWHLLSVALKQPLNMASMKPFQNANAVFGVEGGRGGRVTAMAAYKVKLITPEGEQEFDCPDDEYILDVAEGLGLDLPYSCRAGSCSSCAGKVVAGKVDQSDGNYLDDDQIGQGWVLTCVAYPTSDLVIETHKEEDLVA</sequence>
<evidence type="ECO:0000313" key="14">
    <source>
        <dbReference type="Proteomes" id="UP001374535"/>
    </source>
</evidence>
<dbReference type="AlphaFoldDB" id="A0AAQ3RJH8"/>
<keyword evidence="9 11" id="KW-0408">Iron</keyword>
<evidence type="ECO:0000256" key="6">
    <source>
        <dbReference type="ARBA" id="ARBA00022714"/>
    </source>
</evidence>
<reference evidence="13 14" key="1">
    <citation type="journal article" date="2023" name="Life. Sci Alliance">
        <title>Evolutionary insights into 3D genome organization and epigenetic landscape of Vigna mungo.</title>
        <authorList>
            <person name="Junaid A."/>
            <person name="Singh B."/>
            <person name="Bhatia S."/>
        </authorList>
    </citation>
    <scope>NUCLEOTIDE SEQUENCE [LARGE SCALE GENOMIC DNA]</scope>
    <source>
        <strain evidence="13">Urdbean</strain>
    </source>
</reference>
<name>A0AAQ3RJH8_VIGMU</name>
<evidence type="ECO:0000256" key="7">
    <source>
        <dbReference type="ARBA" id="ARBA00022723"/>
    </source>
</evidence>
<evidence type="ECO:0000256" key="5">
    <source>
        <dbReference type="ARBA" id="ARBA00022528"/>
    </source>
</evidence>
<dbReference type="FunFam" id="3.10.20.30:FF:000014">
    <property type="entry name" value="Ferredoxin"/>
    <property type="match status" value="2"/>
</dbReference>
<dbReference type="PROSITE" id="PS00197">
    <property type="entry name" value="2FE2S_FER_1"/>
    <property type="match status" value="2"/>
</dbReference>
<keyword evidence="14" id="KW-1185">Reference proteome</keyword>
<dbReference type="SUPFAM" id="SSF54292">
    <property type="entry name" value="2Fe-2S ferredoxin-like"/>
    <property type="match status" value="2"/>
</dbReference>
<dbReference type="InterPro" id="IPR006058">
    <property type="entry name" value="2Fe2S_fd_BS"/>
</dbReference>
<dbReference type="EMBL" id="CP144691">
    <property type="protein sequence ID" value="WVY94873.1"/>
    <property type="molecule type" value="Genomic_DNA"/>
</dbReference>
<dbReference type="InterPro" id="IPR036010">
    <property type="entry name" value="2Fe-2S_ferredoxin-like_sf"/>
</dbReference>
<comment type="function">
    <text evidence="1 11">Ferredoxins are iron-sulfur proteins that transfer electrons in a wide variety of metabolic reactions.</text>
</comment>
<dbReference type="Gene3D" id="3.10.20.30">
    <property type="match status" value="2"/>
</dbReference>
<feature type="domain" description="2Fe-2S ferredoxin-type" evidence="12">
    <location>
        <begin position="201"/>
        <end position="291"/>
    </location>
</feature>
<dbReference type="PANTHER" id="PTHR43112">
    <property type="entry name" value="FERREDOXIN"/>
    <property type="match status" value="1"/>
</dbReference>
<dbReference type="InterPro" id="IPR012675">
    <property type="entry name" value="Beta-grasp_dom_sf"/>
</dbReference>
<protein>
    <recommendedName>
        <fullName evidence="11">Ferredoxin</fullName>
    </recommendedName>
</protein>
<keyword evidence="4 11" id="KW-0813">Transport</keyword>
<dbReference type="PANTHER" id="PTHR43112:SF3">
    <property type="entry name" value="FERREDOXIN-2, CHLOROPLASTIC"/>
    <property type="match status" value="1"/>
</dbReference>
<accession>A0AAQ3RJH8</accession>
<dbReference type="Proteomes" id="UP001374535">
    <property type="component" value="Chromosome 10"/>
</dbReference>
<organism evidence="13 14">
    <name type="scientific">Vigna mungo</name>
    <name type="common">Black gram</name>
    <name type="synonym">Phaseolus mungo</name>
    <dbReference type="NCBI Taxonomy" id="3915"/>
    <lineage>
        <taxon>Eukaryota</taxon>
        <taxon>Viridiplantae</taxon>
        <taxon>Streptophyta</taxon>
        <taxon>Embryophyta</taxon>
        <taxon>Tracheophyta</taxon>
        <taxon>Spermatophyta</taxon>
        <taxon>Magnoliopsida</taxon>
        <taxon>eudicotyledons</taxon>
        <taxon>Gunneridae</taxon>
        <taxon>Pentapetalae</taxon>
        <taxon>rosids</taxon>
        <taxon>fabids</taxon>
        <taxon>Fabales</taxon>
        <taxon>Fabaceae</taxon>
        <taxon>Papilionoideae</taxon>
        <taxon>50 kb inversion clade</taxon>
        <taxon>NPAAA clade</taxon>
        <taxon>indigoferoid/millettioid clade</taxon>
        <taxon>Phaseoleae</taxon>
        <taxon>Vigna</taxon>
    </lineage>
</organism>
<evidence type="ECO:0000256" key="11">
    <source>
        <dbReference type="RuleBase" id="RU364001"/>
    </source>
</evidence>
<dbReference type="NCBIfam" id="TIGR02008">
    <property type="entry name" value="fdx_plant"/>
    <property type="match status" value="2"/>
</dbReference>
<dbReference type="GO" id="GO:0022900">
    <property type="term" value="P:electron transport chain"/>
    <property type="evidence" value="ECO:0007669"/>
    <property type="project" value="InterPro"/>
</dbReference>
<dbReference type="GO" id="GO:0009055">
    <property type="term" value="F:electron transfer activity"/>
    <property type="evidence" value="ECO:0007669"/>
    <property type="project" value="InterPro"/>
</dbReference>
<dbReference type="CDD" id="cd00207">
    <property type="entry name" value="fer2"/>
    <property type="match status" value="2"/>
</dbReference>
<dbReference type="PROSITE" id="PS51085">
    <property type="entry name" value="2FE2S_FER_2"/>
    <property type="match status" value="2"/>
</dbReference>